<keyword evidence="3" id="KW-1185">Reference proteome</keyword>
<dbReference type="InterPro" id="IPR001173">
    <property type="entry name" value="Glyco_trans_2-like"/>
</dbReference>
<dbReference type="RefSeq" id="WP_289543885.1">
    <property type="nucleotide sequence ID" value="NZ_JAUDDZ010000001.1"/>
</dbReference>
<dbReference type="SUPFAM" id="SSF53448">
    <property type="entry name" value="Nucleotide-diphospho-sugar transferases"/>
    <property type="match status" value="1"/>
</dbReference>
<reference evidence="3" key="1">
    <citation type="submission" date="2023-06" db="EMBL/GenBank/DDBJ databases">
        <title>Identification and characterization of horizontal gene transfer across gut microbiota members of farm animals based on homology search.</title>
        <authorList>
            <person name="Zeman M."/>
            <person name="Kubasova T."/>
            <person name="Jahodarova E."/>
            <person name="Nykrynova M."/>
            <person name="Rychlik I."/>
        </authorList>
    </citation>
    <scope>NUCLEOTIDE SEQUENCE [LARGE SCALE GENOMIC DNA]</scope>
    <source>
        <strain evidence="3">154_Feed</strain>
    </source>
</reference>
<dbReference type="InterPro" id="IPR029044">
    <property type="entry name" value="Nucleotide-diphossugar_trans"/>
</dbReference>
<dbReference type="Proteomes" id="UP001529421">
    <property type="component" value="Unassembled WGS sequence"/>
</dbReference>
<organism evidence="2 3">
    <name type="scientific">Enorma phocaeensis</name>
    <dbReference type="NCBI Taxonomy" id="1871019"/>
    <lineage>
        <taxon>Bacteria</taxon>
        <taxon>Bacillati</taxon>
        <taxon>Actinomycetota</taxon>
        <taxon>Coriobacteriia</taxon>
        <taxon>Coriobacteriales</taxon>
        <taxon>Coriobacteriaceae</taxon>
        <taxon>Enorma</taxon>
    </lineage>
</organism>
<dbReference type="EC" id="2.4.-.-" evidence="2"/>
<evidence type="ECO:0000313" key="3">
    <source>
        <dbReference type="Proteomes" id="UP001529421"/>
    </source>
</evidence>
<dbReference type="EMBL" id="JAUDDZ010000001">
    <property type="protein sequence ID" value="MDM8274123.1"/>
    <property type="molecule type" value="Genomic_DNA"/>
</dbReference>
<keyword evidence="2" id="KW-0328">Glycosyltransferase</keyword>
<dbReference type="CDD" id="cd00761">
    <property type="entry name" value="Glyco_tranf_GTA_type"/>
    <property type="match status" value="1"/>
</dbReference>
<comment type="caution">
    <text evidence="2">The sequence shown here is derived from an EMBL/GenBank/DDBJ whole genome shotgun (WGS) entry which is preliminary data.</text>
</comment>
<feature type="domain" description="Glycosyltransferase 2-like" evidence="1">
    <location>
        <begin position="5"/>
        <end position="119"/>
    </location>
</feature>
<proteinExistence type="predicted"/>
<evidence type="ECO:0000259" key="1">
    <source>
        <dbReference type="Pfam" id="PF00535"/>
    </source>
</evidence>
<dbReference type="Pfam" id="PF00535">
    <property type="entry name" value="Glycos_transf_2"/>
    <property type="match status" value="1"/>
</dbReference>
<name>A0ABT7V6J8_9ACTN</name>
<evidence type="ECO:0000313" key="2">
    <source>
        <dbReference type="EMBL" id="MDM8274123.1"/>
    </source>
</evidence>
<dbReference type="PANTHER" id="PTHR22916">
    <property type="entry name" value="GLYCOSYLTRANSFERASE"/>
    <property type="match status" value="1"/>
</dbReference>
<dbReference type="Gene3D" id="3.90.550.10">
    <property type="entry name" value="Spore Coat Polysaccharide Biosynthesis Protein SpsA, Chain A"/>
    <property type="match status" value="1"/>
</dbReference>
<sequence length="341" mass="40128">MPAISVIVPVFNVERYLDECLESIEAQTFEDLEIICVNDGSTDSSLEILRSHAAKDPRITIIDKENRGYGHSINRGLEAARGDYIGIVESDDFIEPEMYETMYRRATSDDLDIVRVGYWYYWSKPEVRNQFFECYRKDRCGKVFDPRELEECFLFPPALWAMLWKRSVVEENDLRLLETPGASFQDTSFSFKLWACARRAELIYEPFLHYRQDNESSSINNPEKVYFVCNELKECEKFVRDQIHDVSLLPLVNRRRFDAYLWNISRIDPSLREAFVENTSLEFKRAIESQEVEKRLFRPAEWKQLHVWASAPSSLLTKLEHDRHSLVVRLKSVARSVMHRG</sequence>
<dbReference type="PANTHER" id="PTHR22916:SF3">
    <property type="entry name" value="UDP-GLCNAC:BETAGAL BETA-1,3-N-ACETYLGLUCOSAMINYLTRANSFERASE-LIKE PROTEIN 1"/>
    <property type="match status" value="1"/>
</dbReference>
<dbReference type="GO" id="GO:0016757">
    <property type="term" value="F:glycosyltransferase activity"/>
    <property type="evidence" value="ECO:0007669"/>
    <property type="project" value="UniProtKB-KW"/>
</dbReference>
<keyword evidence="2" id="KW-0808">Transferase</keyword>
<accession>A0ABT7V6J8</accession>
<gene>
    <name evidence="2" type="ORF">QUW28_01225</name>
</gene>
<protein>
    <submittedName>
        <fullName evidence="2">Glycosyltransferase</fullName>
        <ecNumber evidence="2">2.4.-.-</ecNumber>
    </submittedName>
</protein>